<dbReference type="AlphaFoldDB" id="A0A1H9B324"/>
<name>A0A1H9B324_9PSEU</name>
<protein>
    <submittedName>
        <fullName evidence="1">Uncharacterized protein</fullName>
    </submittedName>
</protein>
<evidence type="ECO:0000313" key="1">
    <source>
        <dbReference type="EMBL" id="SEP83245.1"/>
    </source>
</evidence>
<dbReference type="RefSeq" id="WP_143086562.1">
    <property type="nucleotide sequence ID" value="NZ_FOFT01000001.1"/>
</dbReference>
<keyword evidence="2" id="KW-1185">Reference proteome</keyword>
<reference evidence="2" key="1">
    <citation type="submission" date="2016-10" db="EMBL/GenBank/DDBJ databases">
        <authorList>
            <person name="Varghese N."/>
            <person name="Submissions S."/>
        </authorList>
    </citation>
    <scope>NUCLEOTIDE SEQUENCE [LARGE SCALE GENOMIC DNA]</scope>
    <source>
        <strain evidence="2">CGMCC 4.578</strain>
    </source>
</reference>
<accession>A0A1H9B324</accession>
<evidence type="ECO:0000313" key="2">
    <source>
        <dbReference type="Proteomes" id="UP000199028"/>
    </source>
</evidence>
<proteinExistence type="predicted"/>
<gene>
    <name evidence="1" type="ORF">SAMN05216195_101358</name>
</gene>
<organism evidence="1 2">
    <name type="scientific">Lentzea flaviverrucosa</name>
    <dbReference type="NCBI Taxonomy" id="200379"/>
    <lineage>
        <taxon>Bacteria</taxon>
        <taxon>Bacillati</taxon>
        <taxon>Actinomycetota</taxon>
        <taxon>Actinomycetes</taxon>
        <taxon>Pseudonocardiales</taxon>
        <taxon>Pseudonocardiaceae</taxon>
        <taxon>Lentzea</taxon>
    </lineage>
</organism>
<sequence length="125" mass="14358">MGMYNYLVLHGLTCPRCGHTADHTVQFHFGHVTLHDYEIGDTLRWSPRQRDNRGEPGHHRVVTEGLTGAHPDCDGPFGPRRWPDDDLIDIYLDNDVITHATWHDGTVVYPETDRRRSTFLVLDTP</sequence>
<dbReference type="OrthoDB" id="3693148at2"/>
<dbReference type="EMBL" id="FOFT01000001">
    <property type="protein sequence ID" value="SEP83245.1"/>
    <property type="molecule type" value="Genomic_DNA"/>
</dbReference>
<dbReference type="Proteomes" id="UP000199028">
    <property type="component" value="Unassembled WGS sequence"/>
</dbReference>